<dbReference type="NCBIfam" id="TIGR02937">
    <property type="entry name" value="sigma70-ECF"/>
    <property type="match status" value="1"/>
</dbReference>
<evidence type="ECO:0000256" key="1">
    <source>
        <dbReference type="ARBA" id="ARBA00010641"/>
    </source>
</evidence>
<dbReference type="SUPFAM" id="SSF88946">
    <property type="entry name" value="Sigma2 domain of RNA polymerase sigma factors"/>
    <property type="match status" value="1"/>
</dbReference>
<keyword evidence="4" id="KW-0804">Transcription</keyword>
<dbReference type="InterPro" id="IPR036388">
    <property type="entry name" value="WH-like_DNA-bd_sf"/>
</dbReference>
<dbReference type="PANTHER" id="PTHR43133:SF46">
    <property type="entry name" value="RNA POLYMERASE SIGMA-70 FACTOR ECF SUBFAMILY"/>
    <property type="match status" value="1"/>
</dbReference>
<feature type="domain" description="RNA polymerase sigma-70 region 2" evidence="5">
    <location>
        <begin position="21"/>
        <end position="84"/>
    </location>
</feature>
<evidence type="ECO:0000313" key="8">
    <source>
        <dbReference type="Proteomes" id="UP001161691"/>
    </source>
</evidence>
<dbReference type="RefSeq" id="WP_282912009.1">
    <property type="nucleotide sequence ID" value="NZ_JAGRPV010000001.1"/>
</dbReference>
<dbReference type="PANTHER" id="PTHR43133">
    <property type="entry name" value="RNA POLYMERASE ECF-TYPE SIGMA FACTO"/>
    <property type="match status" value="1"/>
</dbReference>
<dbReference type="InterPro" id="IPR013324">
    <property type="entry name" value="RNA_pol_sigma_r3/r4-like"/>
</dbReference>
<dbReference type="Gene3D" id="1.10.10.10">
    <property type="entry name" value="Winged helix-like DNA-binding domain superfamily/Winged helix DNA-binding domain"/>
    <property type="match status" value="1"/>
</dbReference>
<dbReference type="InterPro" id="IPR014284">
    <property type="entry name" value="RNA_pol_sigma-70_dom"/>
</dbReference>
<evidence type="ECO:0000256" key="4">
    <source>
        <dbReference type="ARBA" id="ARBA00023163"/>
    </source>
</evidence>
<proteinExistence type="inferred from homology"/>
<accession>A0ABT6TR86</accession>
<keyword evidence="3" id="KW-0731">Sigma factor</keyword>
<dbReference type="InterPro" id="IPR007627">
    <property type="entry name" value="RNA_pol_sigma70_r2"/>
</dbReference>
<dbReference type="Pfam" id="PF08281">
    <property type="entry name" value="Sigma70_r4_2"/>
    <property type="match status" value="1"/>
</dbReference>
<evidence type="ECO:0000256" key="3">
    <source>
        <dbReference type="ARBA" id="ARBA00023082"/>
    </source>
</evidence>
<dbReference type="InterPro" id="IPR039425">
    <property type="entry name" value="RNA_pol_sigma-70-like"/>
</dbReference>
<gene>
    <name evidence="7" type="ORF">KB449_30810</name>
</gene>
<evidence type="ECO:0000259" key="5">
    <source>
        <dbReference type="Pfam" id="PF04542"/>
    </source>
</evidence>
<dbReference type="Gene3D" id="1.10.1740.10">
    <property type="match status" value="1"/>
</dbReference>
<comment type="similarity">
    <text evidence="1">Belongs to the sigma-70 factor family. ECF subfamily.</text>
</comment>
<dbReference type="Proteomes" id="UP001161691">
    <property type="component" value="Unassembled WGS sequence"/>
</dbReference>
<evidence type="ECO:0000259" key="6">
    <source>
        <dbReference type="Pfam" id="PF08281"/>
    </source>
</evidence>
<dbReference type="InterPro" id="IPR013325">
    <property type="entry name" value="RNA_pol_sigma_r2"/>
</dbReference>
<dbReference type="InterPro" id="IPR013249">
    <property type="entry name" value="RNA_pol_sigma70_r4_t2"/>
</dbReference>
<evidence type="ECO:0000313" key="7">
    <source>
        <dbReference type="EMBL" id="MDI4649363.1"/>
    </source>
</evidence>
<name>A0ABT6TR86_9BACL</name>
<dbReference type="Pfam" id="PF04542">
    <property type="entry name" value="Sigma70_r2"/>
    <property type="match status" value="1"/>
</dbReference>
<dbReference type="SUPFAM" id="SSF88659">
    <property type="entry name" value="Sigma3 and sigma4 domains of RNA polymerase sigma factors"/>
    <property type="match status" value="1"/>
</dbReference>
<feature type="domain" description="RNA polymerase sigma factor 70 region 4 type 2" evidence="6">
    <location>
        <begin position="125"/>
        <end position="170"/>
    </location>
</feature>
<reference evidence="7" key="1">
    <citation type="submission" date="2023-04" db="EMBL/GenBank/DDBJ databases">
        <title>Comparative genomic analysis of Cohnella hashimotonis sp. nov., isolated from the International Space Station.</title>
        <authorList>
            <person name="Venkateswaran K."/>
            <person name="Simpson A."/>
        </authorList>
    </citation>
    <scope>NUCLEOTIDE SEQUENCE</scope>
    <source>
        <strain evidence="7">F6_2S_P_1</strain>
    </source>
</reference>
<keyword evidence="2" id="KW-0805">Transcription regulation</keyword>
<protein>
    <submittedName>
        <fullName evidence="7">Sigma-70 family RNA polymerase sigma factor</fullName>
    </submittedName>
</protein>
<organism evidence="7 8">
    <name type="scientific">Cohnella hashimotonis</name>
    <dbReference type="NCBI Taxonomy" id="2826895"/>
    <lineage>
        <taxon>Bacteria</taxon>
        <taxon>Bacillati</taxon>
        <taxon>Bacillota</taxon>
        <taxon>Bacilli</taxon>
        <taxon>Bacillales</taxon>
        <taxon>Paenibacillaceae</taxon>
        <taxon>Cohnella</taxon>
    </lineage>
</organism>
<comment type="caution">
    <text evidence="7">The sequence shown here is derived from an EMBL/GenBank/DDBJ whole genome shotgun (WGS) entry which is preliminary data.</text>
</comment>
<sequence length="181" mass="21053">MEETHWSYAENIDADGLRELMLQYGSEVWNLAFVLTKRRDLADDVSQDVFLAAYRKIDTFRGASSVRTWLLSIARNTAINRLRSAFLRRVTLMDRIDDRAHDAGPSAESEVLRRSLSNEIWADVMRLPLKLRETLVLQARYELTVREIALLLDLSEGTVKSRLSRARERMIRLREEASDRE</sequence>
<evidence type="ECO:0000256" key="2">
    <source>
        <dbReference type="ARBA" id="ARBA00023015"/>
    </source>
</evidence>
<keyword evidence="8" id="KW-1185">Reference proteome</keyword>
<dbReference type="EMBL" id="JAGRPV010000001">
    <property type="protein sequence ID" value="MDI4649363.1"/>
    <property type="molecule type" value="Genomic_DNA"/>
</dbReference>